<evidence type="ECO:0000313" key="8">
    <source>
        <dbReference type="EMBL" id="RWS26442.1"/>
    </source>
</evidence>
<organism evidence="8 9">
    <name type="scientific">Leptotrombidium deliense</name>
    <dbReference type="NCBI Taxonomy" id="299467"/>
    <lineage>
        <taxon>Eukaryota</taxon>
        <taxon>Metazoa</taxon>
        <taxon>Ecdysozoa</taxon>
        <taxon>Arthropoda</taxon>
        <taxon>Chelicerata</taxon>
        <taxon>Arachnida</taxon>
        <taxon>Acari</taxon>
        <taxon>Acariformes</taxon>
        <taxon>Trombidiformes</taxon>
        <taxon>Prostigmata</taxon>
        <taxon>Anystina</taxon>
        <taxon>Parasitengona</taxon>
        <taxon>Trombiculoidea</taxon>
        <taxon>Trombiculidae</taxon>
        <taxon>Leptotrombidium</taxon>
    </lineage>
</organism>
<dbReference type="Pfam" id="PF00067">
    <property type="entry name" value="p450"/>
    <property type="match status" value="1"/>
</dbReference>
<evidence type="ECO:0000313" key="9">
    <source>
        <dbReference type="Proteomes" id="UP000288716"/>
    </source>
</evidence>
<protein>
    <submittedName>
        <fullName evidence="8">Cytochrome P450-like protein 20</fullName>
    </submittedName>
</protein>
<dbReference type="Proteomes" id="UP000288716">
    <property type="component" value="Unassembled WGS sequence"/>
</dbReference>
<dbReference type="STRING" id="299467.A0A443SG27"/>
<dbReference type="OrthoDB" id="6485116at2759"/>
<comment type="caution">
    <text evidence="8">The sequence shown here is derived from an EMBL/GenBank/DDBJ whole genome shotgun (WGS) entry which is preliminary data.</text>
</comment>
<evidence type="ECO:0000256" key="7">
    <source>
        <dbReference type="RuleBase" id="RU000461"/>
    </source>
</evidence>
<dbReference type="GO" id="GO:0005506">
    <property type="term" value="F:iron ion binding"/>
    <property type="evidence" value="ECO:0007669"/>
    <property type="project" value="InterPro"/>
</dbReference>
<keyword evidence="2 7" id="KW-0349">Heme</keyword>
<dbReference type="Gene3D" id="1.10.630.10">
    <property type="entry name" value="Cytochrome P450"/>
    <property type="match status" value="1"/>
</dbReference>
<dbReference type="SUPFAM" id="SSF48264">
    <property type="entry name" value="Cytochrome P450"/>
    <property type="match status" value="1"/>
</dbReference>
<dbReference type="InterPro" id="IPR001128">
    <property type="entry name" value="Cyt_P450"/>
</dbReference>
<dbReference type="InterPro" id="IPR036396">
    <property type="entry name" value="Cyt_P450_sf"/>
</dbReference>
<dbReference type="VEuPathDB" id="VectorBase:LDEU005598"/>
<dbReference type="GO" id="GO:0004508">
    <property type="term" value="F:steroid 17-alpha-monooxygenase activity"/>
    <property type="evidence" value="ECO:0007669"/>
    <property type="project" value="TreeGrafter"/>
</dbReference>
<evidence type="ECO:0000256" key="1">
    <source>
        <dbReference type="ARBA" id="ARBA00010617"/>
    </source>
</evidence>
<keyword evidence="5 7" id="KW-0408">Iron</keyword>
<evidence type="ECO:0000256" key="2">
    <source>
        <dbReference type="ARBA" id="ARBA00022617"/>
    </source>
</evidence>
<dbReference type="PANTHER" id="PTHR24289:SF1">
    <property type="entry name" value="STEROID 17-ALPHA-HYDROXYLASE_17,20 LYASE"/>
    <property type="match status" value="1"/>
</dbReference>
<evidence type="ECO:0000256" key="6">
    <source>
        <dbReference type="ARBA" id="ARBA00023033"/>
    </source>
</evidence>
<dbReference type="PANTHER" id="PTHR24289">
    <property type="entry name" value="STEROID 17-ALPHA-HYDROXYLASE/17,20 LYASE"/>
    <property type="match status" value="1"/>
</dbReference>
<evidence type="ECO:0000256" key="3">
    <source>
        <dbReference type="ARBA" id="ARBA00022723"/>
    </source>
</evidence>
<dbReference type="GO" id="GO:0020037">
    <property type="term" value="F:heme binding"/>
    <property type="evidence" value="ECO:0007669"/>
    <property type="project" value="InterPro"/>
</dbReference>
<reference evidence="8 9" key="1">
    <citation type="journal article" date="2018" name="Gigascience">
        <title>Genomes of trombidid mites reveal novel predicted allergens and laterally-transferred genes associated with secondary metabolism.</title>
        <authorList>
            <person name="Dong X."/>
            <person name="Chaisiri K."/>
            <person name="Xia D."/>
            <person name="Armstrong S.D."/>
            <person name="Fang Y."/>
            <person name="Donnelly M.J."/>
            <person name="Kadowaki T."/>
            <person name="McGarry J.W."/>
            <person name="Darby A.C."/>
            <person name="Makepeace B.L."/>
        </authorList>
    </citation>
    <scope>NUCLEOTIDE SEQUENCE [LARGE SCALE GENOMIC DNA]</scope>
    <source>
        <strain evidence="8">UoL-UT</strain>
    </source>
</reference>
<comment type="similarity">
    <text evidence="1 7">Belongs to the cytochrome P450 family.</text>
</comment>
<dbReference type="PROSITE" id="PS00086">
    <property type="entry name" value="CYTOCHROME_P450"/>
    <property type="match status" value="1"/>
</dbReference>
<dbReference type="GO" id="GO:0042446">
    <property type="term" value="P:hormone biosynthetic process"/>
    <property type="evidence" value="ECO:0007669"/>
    <property type="project" value="TreeGrafter"/>
</dbReference>
<evidence type="ECO:0000256" key="4">
    <source>
        <dbReference type="ARBA" id="ARBA00023002"/>
    </source>
</evidence>
<evidence type="ECO:0000256" key="5">
    <source>
        <dbReference type="ARBA" id="ARBA00023004"/>
    </source>
</evidence>
<keyword evidence="3 7" id="KW-0479">Metal-binding</keyword>
<keyword evidence="6 7" id="KW-0503">Monooxygenase</keyword>
<keyword evidence="9" id="KW-1185">Reference proteome</keyword>
<proteinExistence type="inferred from homology"/>
<dbReference type="GO" id="GO:0042448">
    <property type="term" value="P:progesterone metabolic process"/>
    <property type="evidence" value="ECO:0007669"/>
    <property type="project" value="TreeGrafter"/>
</dbReference>
<dbReference type="EMBL" id="NCKV01002757">
    <property type="protein sequence ID" value="RWS26442.1"/>
    <property type="molecule type" value="Genomic_DNA"/>
</dbReference>
<keyword evidence="4 7" id="KW-0560">Oxidoreductase</keyword>
<dbReference type="AlphaFoldDB" id="A0A443SG27"/>
<dbReference type="InterPro" id="IPR017972">
    <property type="entry name" value="Cyt_P450_CS"/>
</dbReference>
<accession>A0A443SG27</accession>
<gene>
    <name evidence="8" type="ORF">B4U80_08293</name>
</gene>
<name>A0A443SG27_9ACAR</name>
<sequence length="65" mass="7293">MPFSVGRRMCLGDTLARMEVFLFLTSLLNKYNLSIPLNEEIPSTVGITAATTVPMPYNVCLTRRK</sequence>